<evidence type="ECO:0000313" key="1">
    <source>
        <dbReference type="EMBL" id="KAH9627792.1"/>
    </source>
</evidence>
<organism evidence="1 2">
    <name type="scientific">Spodoptera exigua</name>
    <name type="common">Beet armyworm</name>
    <name type="synonym">Noctua fulgens</name>
    <dbReference type="NCBI Taxonomy" id="7107"/>
    <lineage>
        <taxon>Eukaryota</taxon>
        <taxon>Metazoa</taxon>
        <taxon>Ecdysozoa</taxon>
        <taxon>Arthropoda</taxon>
        <taxon>Hexapoda</taxon>
        <taxon>Insecta</taxon>
        <taxon>Pterygota</taxon>
        <taxon>Neoptera</taxon>
        <taxon>Endopterygota</taxon>
        <taxon>Lepidoptera</taxon>
        <taxon>Glossata</taxon>
        <taxon>Ditrysia</taxon>
        <taxon>Noctuoidea</taxon>
        <taxon>Noctuidae</taxon>
        <taxon>Amphipyrinae</taxon>
        <taxon>Spodoptera</taxon>
    </lineage>
</organism>
<evidence type="ECO:0000313" key="2">
    <source>
        <dbReference type="Proteomes" id="UP000814243"/>
    </source>
</evidence>
<proteinExistence type="predicted"/>
<gene>
    <name evidence="1" type="ORF">HF086_000177</name>
</gene>
<accession>A0A922LZZ1</accession>
<protein>
    <recommendedName>
        <fullName evidence="3">DDE-1 domain-containing protein</fullName>
    </recommendedName>
</protein>
<evidence type="ECO:0008006" key="3">
    <source>
        <dbReference type="Google" id="ProtNLM"/>
    </source>
</evidence>
<dbReference type="AlphaFoldDB" id="A0A922LZZ1"/>
<reference evidence="1" key="1">
    <citation type="journal article" date="2021" name="G3 (Bethesda)">
        <title>Genome and transcriptome analysis of the beet armyworm Spodoptera exigua reveals targets for pest control. .</title>
        <authorList>
            <person name="Simon S."/>
            <person name="Breeschoten T."/>
            <person name="Jansen H.J."/>
            <person name="Dirks R.P."/>
            <person name="Schranz M.E."/>
            <person name="Ros V.I.D."/>
        </authorList>
    </citation>
    <scope>NUCLEOTIDE SEQUENCE</scope>
    <source>
        <strain evidence="1">TB_SE_WUR_2020</strain>
    </source>
</reference>
<dbReference type="Proteomes" id="UP000814243">
    <property type="component" value="Unassembled WGS sequence"/>
</dbReference>
<name>A0A922LZZ1_SPOEX</name>
<comment type="caution">
    <text evidence="1">The sequence shown here is derived from an EMBL/GenBank/DDBJ whole genome shotgun (WGS) entry which is preliminary data.</text>
</comment>
<dbReference type="EMBL" id="JACEFF010000937">
    <property type="protein sequence ID" value="KAH9627792.1"/>
    <property type="molecule type" value="Genomic_DNA"/>
</dbReference>
<sequence length="193" mass="22145">MTSDLYIQVLQHVQQQTLCSKDYPILIICDNHESHISIEAVNYCRNNGIVSPHTSYKLQSLDISDFEPFKGKIKIAFNAWHVRNIGKTLSTNNIAELSKSAFLEISKSGIWPFNRLASGGEDFAPIEIYSQSFQDEEMNQAIQSEEVDFVEVERDRNDETIDREEIQNDPLDNQRNFDRSANIGIISSFHHVH</sequence>